<dbReference type="AlphaFoldDB" id="A0A9W6K271"/>
<dbReference type="PANTHER" id="PTHR30565">
    <property type="entry name" value="PROTEIN YCIF"/>
    <property type="match status" value="1"/>
</dbReference>
<dbReference type="Gene3D" id="1.20.1260.10">
    <property type="match status" value="1"/>
</dbReference>
<dbReference type="EMBL" id="BSFM01000020">
    <property type="protein sequence ID" value="GLK86360.1"/>
    <property type="molecule type" value="Genomic_DNA"/>
</dbReference>
<comment type="caution">
    <text evidence="1">The sequence shown here is derived from an EMBL/GenBank/DDBJ whole genome shotgun (WGS) entry which is preliminary data.</text>
</comment>
<proteinExistence type="predicted"/>
<dbReference type="InterPro" id="IPR047114">
    <property type="entry name" value="YciF"/>
</dbReference>
<keyword evidence="2" id="KW-1185">Reference proteome</keyword>
<organism evidence="1 2">
    <name type="scientific">Ancylobacter defluvii</name>
    <dbReference type="NCBI Taxonomy" id="1282440"/>
    <lineage>
        <taxon>Bacteria</taxon>
        <taxon>Pseudomonadati</taxon>
        <taxon>Pseudomonadota</taxon>
        <taxon>Alphaproteobacteria</taxon>
        <taxon>Hyphomicrobiales</taxon>
        <taxon>Xanthobacteraceae</taxon>
        <taxon>Ancylobacter</taxon>
    </lineage>
</organism>
<dbReference type="InterPro" id="IPR009078">
    <property type="entry name" value="Ferritin-like_SF"/>
</dbReference>
<dbReference type="SUPFAM" id="SSF47240">
    <property type="entry name" value="Ferritin-like"/>
    <property type="match status" value="1"/>
</dbReference>
<evidence type="ECO:0000313" key="1">
    <source>
        <dbReference type="EMBL" id="GLK86360.1"/>
    </source>
</evidence>
<reference evidence="1" key="2">
    <citation type="submission" date="2023-01" db="EMBL/GenBank/DDBJ databases">
        <authorList>
            <person name="Sun Q."/>
            <person name="Evtushenko L."/>
        </authorList>
    </citation>
    <scope>NUCLEOTIDE SEQUENCE</scope>
    <source>
        <strain evidence="1">VKM B-2789</strain>
    </source>
</reference>
<dbReference type="Pfam" id="PF05974">
    <property type="entry name" value="DUF892"/>
    <property type="match status" value="1"/>
</dbReference>
<protein>
    <submittedName>
        <fullName evidence="1">YciE/YciF family protein</fullName>
    </submittedName>
</protein>
<dbReference type="Proteomes" id="UP001143330">
    <property type="component" value="Unassembled WGS sequence"/>
</dbReference>
<reference evidence="1" key="1">
    <citation type="journal article" date="2014" name="Int. J. Syst. Evol. Microbiol.">
        <title>Complete genome sequence of Corynebacterium casei LMG S-19264T (=DSM 44701T), isolated from a smear-ripened cheese.</title>
        <authorList>
            <consortium name="US DOE Joint Genome Institute (JGI-PGF)"/>
            <person name="Walter F."/>
            <person name="Albersmeier A."/>
            <person name="Kalinowski J."/>
            <person name="Ruckert C."/>
        </authorList>
    </citation>
    <scope>NUCLEOTIDE SEQUENCE</scope>
    <source>
        <strain evidence="1">VKM B-2789</strain>
    </source>
</reference>
<sequence length="178" mass="19386">MGLLSRDIKSLGDLLVQGLGEALYAERRCARMMPMLIAKASDIQLKSELNSVLVANAACIGRLEAVFRLLDRMPKAAECPAIDGLFIGAEEINGEIDDPHVLDSAIAAALLDVGTYKTARYATLIGWLRQLGRHDAAELIQPNQAGCRRFVEALHMLTERRLNPRAGGRLEPAPRLAS</sequence>
<dbReference type="PANTHER" id="PTHR30565:SF9">
    <property type="entry name" value="PROTEIN YCIF"/>
    <property type="match status" value="1"/>
</dbReference>
<gene>
    <name evidence="1" type="ORF">GCM10017653_44300</name>
</gene>
<name>A0A9W6K271_9HYPH</name>
<evidence type="ECO:0000313" key="2">
    <source>
        <dbReference type="Proteomes" id="UP001143330"/>
    </source>
</evidence>
<dbReference type="InterPro" id="IPR010287">
    <property type="entry name" value="DUF892_YciF-like"/>
</dbReference>
<dbReference type="InterPro" id="IPR012347">
    <property type="entry name" value="Ferritin-like"/>
</dbReference>
<accession>A0A9W6K271</accession>